<dbReference type="PANTHER" id="PTHR24291">
    <property type="entry name" value="CYTOCHROME P450 FAMILY 4"/>
    <property type="match status" value="1"/>
</dbReference>
<evidence type="ECO:0000256" key="7">
    <source>
        <dbReference type="ARBA" id="ARBA00023033"/>
    </source>
</evidence>
<keyword evidence="10" id="KW-0560">Oxidoreductase</keyword>
<dbReference type="GO" id="GO:0005506">
    <property type="term" value="F:iron ion binding"/>
    <property type="evidence" value="ECO:0007669"/>
    <property type="project" value="InterPro"/>
</dbReference>
<evidence type="ECO:0000256" key="9">
    <source>
        <dbReference type="PIRSR" id="PIRSR602401-1"/>
    </source>
</evidence>
<dbReference type="InterPro" id="IPR017972">
    <property type="entry name" value="Cyt_P450_CS"/>
</dbReference>
<dbReference type="InterPro" id="IPR036396">
    <property type="entry name" value="Cyt_P450_sf"/>
</dbReference>
<dbReference type="GO" id="GO:0005789">
    <property type="term" value="C:endoplasmic reticulum membrane"/>
    <property type="evidence" value="ECO:0007669"/>
    <property type="project" value="UniProtKB-SubCell"/>
</dbReference>
<comment type="cofactor">
    <cofactor evidence="1 9">
        <name>heme</name>
        <dbReference type="ChEBI" id="CHEBI:30413"/>
    </cofactor>
</comment>
<dbReference type="PRINTS" id="PR00463">
    <property type="entry name" value="EP450I"/>
</dbReference>
<organism evidence="11">
    <name type="scientific">Ixodes ricinus</name>
    <name type="common">Common tick</name>
    <name type="synonym">Acarus ricinus</name>
    <dbReference type="NCBI Taxonomy" id="34613"/>
    <lineage>
        <taxon>Eukaryota</taxon>
        <taxon>Metazoa</taxon>
        <taxon>Ecdysozoa</taxon>
        <taxon>Arthropoda</taxon>
        <taxon>Chelicerata</taxon>
        <taxon>Arachnida</taxon>
        <taxon>Acari</taxon>
        <taxon>Parasitiformes</taxon>
        <taxon>Ixodida</taxon>
        <taxon>Ixodoidea</taxon>
        <taxon>Ixodidae</taxon>
        <taxon>Ixodinae</taxon>
        <taxon>Ixodes</taxon>
    </lineage>
</organism>
<evidence type="ECO:0000256" key="2">
    <source>
        <dbReference type="ARBA" id="ARBA00004586"/>
    </source>
</evidence>
<proteinExistence type="evidence at transcript level"/>
<dbReference type="AlphaFoldDB" id="A0A131Y021"/>
<reference evidence="11" key="1">
    <citation type="submission" date="2016-02" db="EMBL/GenBank/DDBJ databases">
        <title>RNAseq analyses of the midgut from blood- or serum-fed Ixodes ricinus ticks.</title>
        <authorList>
            <person name="Perner J."/>
            <person name="Provaznik J."/>
            <person name="Schrenkova J."/>
            <person name="Urbanova V."/>
            <person name="Ribeiro J.M."/>
            <person name="Kopacek P."/>
        </authorList>
    </citation>
    <scope>NUCLEOTIDE SEQUENCE</scope>
    <source>
        <tissue evidence="11">Gut</tissue>
    </source>
</reference>
<keyword evidence="4 9" id="KW-0349">Heme</keyword>
<evidence type="ECO:0000256" key="5">
    <source>
        <dbReference type="ARBA" id="ARBA00022824"/>
    </source>
</evidence>
<protein>
    <submittedName>
        <fullName evidence="11">Putative p450</fullName>
    </submittedName>
</protein>
<dbReference type="CDD" id="cd20628">
    <property type="entry name" value="CYP4"/>
    <property type="match status" value="1"/>
</dbReference>
<dbReference type="PANTHER" id="PTHR24291:SF189">
    <property type="entry name" value="CYTOCHROME P450 4C3-RELATED"/>
    <property type="match status" value="1"/>
</dbReference>
<dbReference type="Pfam" id="PF00067">
    <property type="entry name" value="p450"/>
    <property type="match status" value="1"/>
</dbReference>
<dbReference type="GO" id="GO:0016705">
    <property type="term" value="F:oxidoreductase activity, acting on paired donors, with incorporation or reduction of molecular oxygen"/>
    <property type="evidence" value="ECO:0007669"/>
    <property type="project" value="InterPro"/>
</dbReference>
<name>A0A131Y021_IXORI</name>
<evidence type="ECO:0000256" key="1">
    <source>
        <dbReference type="ARBA" id="ARBA00001971"/>
    </source>
</evidence>
<evidence type="ECO:0000313" key="11">
    <source>
        <dbReference type="EMBL" id="JAP71211.1"/>
    </source>
</evidence>
<dbReference type="GO" id="GO:0004497">
    <property type="term" value="F:monooxygenase activity"/>
    <property type="evidence" value="ECO:0007669"/>
    <property type="project" value="UniProtKB-KW"/>
</dbReference>
<dbReference type="InterPro" id="IPR001128">
    <property type="entry name" value="Cyt_P450"/>
</dbReference>
<feature type="binding site" description="axial binding residue" evidence="9">
    <location>
        <position position="382"/>
    </location>
    <ligand>
        <name>heme</name>
        <dbReference type="ChEBI" id="CHEBI:30413"/>
    </ligand>
    <ligandPart>
        <name>Fe</name>
        <dbReference type="ChEBI" id="CHEBI:18248"/>
    </ligandPart>
</feature>
<keyword evidence="9 10" id="KW-0479">Metal-binding</keyword>
<evidence type="ECO:0000256" key="3">
    <source>
        <dbReference type="ARBA" id="ARBA00010617"/>
    </source>
</evidence>
<dbReference type="InterPro" id="IPR002401">
    <property type="entry name" value="Cyt_P450_E_grp-I"/>
</dbReference>
<keyword evidence="8" id="KW-0472">Membrane</keyword>
<comment type="similarity">
    <text evidence="3 10">Belongs to the cytochrome P450 family.</text>
</comment>
<evidence type="ECO:0000256" key="8">
    <source>
        <dbReference type="ARBA" id="ARBA00023136"/>
    </source>
</evidence>
<dbReference type="Gene3D" id="1.10.630.10">
    <property type="entry name" value="Cytochrome P450"/>
    <property type="match status" value="1"/>
</dbReference>
<keyword evidence="7 10" id="KW-0503">Monooxygenase</keyword>
<keyword evidence="6 9" id="KW-0408">Iron</keyword>
<dbReference type="InterPro" id="IPR050196">
    <property type="entry name" value="Cytochrome_P450_Monoox"/>
</dbReference>
<accession>A0A131Y021</accession>
<evidence type="ECO:0000256" key="10">
    <source>
        <dbReference type="RuleBase" id="RU000461"/>
    </source>
</evidence>
<dbReference type="EMBL" id="GEFM01004585">
    <property type="protein sequence ID" value="JAP71211.1"/>
    <property type="molecule type" value="mRNA"/>
</dbReference>
<evidence type="ECO:0000256" key="6">
    <source>
        <dbReference type="ARBA" id="ARBA00023004"/>
    </source>
</evidence>
<dbReference type="SUPFAM" id="SSF48264">
    <property type="entry name" value="Cytochrome P450"/>
    <property type="match status" value="1"/>
</dbReference>
<dbReference type="PROSITE" id="PS00086">
    <property type="entry name" value="CYTOCHROME_P450"/>
    <property type="match status" value="1"/>
</dbReference>
<evidence type="ECO:0000256" key="4">
    <source>
        <dbReference type="ARBA" id="ARBA00022617"/>
    </source>
</evidence>
<sequence length="442" mass="50845">MYRFYVGPLPNVMIFKAELVEAVLTSQSTMSKSFDYSLLHSWLGDGLLTSSGAKWKQRRRLLTPSFHFRILDEYVAPMNEHARHMVQEIGRHTETEEINLIPLSTSCTLGILLETIMGVEADKRDVCTRSYVGALKILSDQITLRSQTPWLLVDPIYYRTEYGKLYRKNVEVVHDFTRKVITERRKQLMSEKSASIRTNIENNEFQKKKLLTFIDILIQQSMESDAHLTDDDIREEVDTFMFEGHDTTQMAISWCLYLLGLYPKVQAKVHEELDEVLQKDLEKDVTMDDLKQLKYLDCVVKECQRLYPSVPFIGRTVTKEITLGGNVIPEGTNVGMIIFALHRDPDVFPKPEEFDPDRFLPENSGSRHPFAFIPFSAGSRNCIGQRFALMEVKIVLAHILRSFSLRSLQQRDELMIFIDLVLSSARGLKASFSKRASSRTVS</sequence>
<keyword evidence="5" id="KW-0256">Endoplasmic reticulum</keyword>
<dbReference type="GO" id="GO:0020037">
    <property type="term" value="F:heme binding"/>
    <property type="evidence" value="ECO:0007669"/>
    <property type="project" value="InterPro"/>
</dbReference>
<comment type="subcellular location">
    <subcellularLocation>
        <location evidence="2">Endoplasmic reticulum membrane</location>
    </subcellularLocation>
</comment>
<dbReference type="PRINTS" id="PR00385">
    <property type="entry name" value="P450"/>
</dbReference>